<accession>A0A511QAT7</accession>
<feature type="transmembrane region" description="Helical" evidence="6">
    <location>
        <begin position="60"/>
        <end position="78"/>
    </location>
</feature>
<dbReference type="InterPro" id="IPR000917">
    <property type="entry name" value="Sulfatase_N"/>
</dbReference>
<dbReference type="PANTHER" id="PTHR47371:SF3">
    <property type="entry name" value="PHOSPHOGLYCEROL TRANSFERASE I"/>
    <property type="match status" value="1"/>
</dbReference>
<keyword evidence="2" id="KW-1003">Cell membrane</keyword>
<evidence type="ECO:0000256" key="4">
    <source>
        <dbReference type="ARBA" id="ARBA00022989"/>
    </source>
</evidence>
<evidence type="ECO:0000256" key="3">
    <source>
        <dbReference type="ARBA" id="ARBA00022692"/>
    </source>
</evidence>
<dbReference type="CDD" id="cd16015">
    <property type="entry name" value="LTA_synthase"/>
    <property type="match status" value="1"/>
</dbReference>
<sequence>MFQENSRKLFRIIWLQVGLLALTLSLFRLIFTFTVGDWHAINNVLSDYFNSVFVGFRFDMRAATIAFAPLFLVGLLLSGTRFFNYITRGIVGYSRCIFFLTAALSIGNYYYYKTYANHFDIFIFGLAEDDTLAVLKTMWQDYPIIRSFFCALLITVIAGKIIQLAWKRIDTLAWPRRSVLMTTLSILFTIVVYVFFARGSLGTFPLKQYHANVSNYEVLNKTTPNALLALDWARSNRKKSQKFHPVSQNQYDQQVSKVLGQDSPVYRTDTNPYLEQNQPHVVFALMESMGGNLLIEDKNPNTDLLGALRANYNQDFSFDRILAGTGGTINSIVMMLFNSNNGTISHGSEQKTVLHHNAFEPYKKSGYKIVYVTGGSPLWRNLKYYLPTQGVDEFYSEGDIYQAIPESKQYSNTWGAADEHTFQFAEQLLQNSKQPIMLMIQTQTNHPPYQIPSSYTPKPIEVSQYSIDKMQKEESHVRKIHETYQYAANSLGNFVSAIKASPLGDKTLIAASGDHRLREYSIAFPQDLGTAHSVPLYMYIPKVILENSHYRYDKSRVGSHRDIFPTLYSYSLSNTEYYSLGGRNILASNDVEQPYGYGLGVTFTAQGVTYASDIEKLYPWETQEGLSVSKQAIPNPNPDLGKDYIALQTLFINSQLKGFRCDKSEICRVKSKKANN</sequence>
<dbReference type="Pfam" id="PF00884">
    <property type="entry name" value="Sulfatase"/>
    <property type="match status" value="1"/>
</dbReference>
<dbReference type="Gene3D" id="3.40.720.10">
    <property type="entry name" value="Alkaline Phosphatase, subunit A"/>
    <property type="match status" value="1"/>
</dbReference>
<dbReference type="AlphaFoldDB" id="A0A511QAT7"/>
<evidence type="ECO:0000259" key="7">
    <source>
        <dbReference type="Pfam" id="PF00884"/>
    </source>
</evidence>
<protein>
    <submittedName>
        <fullName evidence="8">Phosphoglycerol transferase</fullName>
    </submittedName>
</protein>
<dbReference type="GO" id="GO:0005886">
    <property type="term" value="C:plasma membrane"/>
    <property type="evidence" value="ECO:0007669"/>
    <property type="project" value="UniProtKB-SubCell"/>
</dbReference>
<reference evidence="8 9" key="1">
    <citation type="submission" date="2019-07" db="EMBL/GenBank/DDBJ databases">
        <title>Whole genome shotgun sequence of Vibrio sagamiensis NBRC 104589.</title>
        <authorList>
            <person name="Hosoyama A."/>
            <person name="Uohara A."/>
            <person name="Ohji S."/>
            <person name="Ichikawa N."/>
        </authorList>
    </citation>
    <scope>NUCLEOTIDE SEQUENCE [LARGE SCALE GENOMIC DNA]</scope>
    <source>
        <strain evidence="8 9">NBRC 104589</strain>
    </source>
</reference>
<dbReference type="InterPro" id="IPR017850">
    <property type="entry name" value="Alkaline_phosphatase_core_sf"/>
</dbReference>
<evidence type="ECO:0000256" key="1">
    <source>
        <dbReference type="ARBA" id="ARBA00004651"/>
    </source>
</evidence>
<evidence type="ECO:0000256" key="5">
    <source>
        <dbReference type="ARBA" id="ARBA00023136"/>
    </source>
</evidence>
<evidence type="ECO:0000313" key="8">
    <source>
        <dbReference type="EMBL" id="GEM74420.1"/>
    </source>
</evidence>
<dbReference type="SUPFAM" id="SSF53649">
    <property type="entry name" value="Alkaline phosphatase-like"/>
    <property type="match status" value="1"/>
</dbReference>
<feature type="domain" description="Sulfatase N-terminal" evidence="7">
    <location>
        <begin position="279"/>
        <end position="569"/>
    </location>
</feature>
<proteinExistence type="predicted"/>
<keyword evidence="4 6" id="KW-1133">Transmembrane helix</keyword>
<comment type="caution">
    <text evidence="8">The sequence shown here is derived from an EMBL/GenBank/DDBJ whole genome shotgun (WGS) entry which is preliminary data.</text>
</comment>
<keyword evidence="9" id="KW-1185">Reference proteome</keyword>
<dbReference type="PANTHER" id="PTHR47371">
    <property type="entry name" value="LIPOTEICHOIC ACID SYNTHASE"/>
    <property type="match status" value="1"/>
</dbReference>
<dbReference type="Proteomes" id="UP000321922">
    <property type="component" value="Unassembled WGS sequence"/>
</dbReference>
<feature type="transmembrane region" description="Helical" evidence="6">
    <location>
        <begin position="178"/>
        <end position="196"/>
    </location>
</feature>
<comment type="subcellular location">
    <subcellularLocation>
        <location evidence="1">Cell membrane</location>
        <topology evidence="1">Multi-pass membrane protein</topology>
    </subcellularLocation>
</comment>
<evidence type="ECO:0000256" key="6">
    <source>
        <dbReference type="SAM" id="Phobius"/>
    </source>
</evidence>
<dbReference type="GO" id="GO:0016740">
    <property type="term" value="F:transferase activity"/>
    <property type="evidence" value="ECO:0007669"/>
    <property type="project" value="UniProtKB-KW"/>
</dbReference>
<keyword evidence="3 6" id="KW-0812">Transmembrane</keyword>
<organism evidence="8 9">
    <name type="scientific">Vibrio sagamiensis NBRC 104589</name>
    <dbReference type="NCBI Taxonomy" id="1219064"/>
    <lineage>
        <taxon>Bacteria</taxon>
        <taxon>Pseudomonadati</taxon>
        <taxon>Pseudomonadota</taxon>
        <taxon>Gammaproteobacteria</taxon>
        <taxon>Vibrionales</taxon>
        <taxon>Vibrionaceae</taxon>
        <taxon>Vibrio</taxon>
    </lineage>
</organism>
<dbReference type="InterPro" id="IPR050448">
    <property type="entry name" value="OpgB/LTA_synthase_biosynth"/>
</dbReference>
<feature type="transmembrane region" description="Helical" evidence="6">
    <location>
        <begin position="90"/>
        <end position="112"/>
    </location>
</feature>
<evidence type="ECO:0000256" key="2">
    <source>
        <dbReference type="ARBA" id="ARBA00022475"/>
    </source>
</evidence>
<feature type="transmembrane region" description="Helical" evidence="6">
    <location>
        <begin position="12"/>
        <end position="40"/>
    </location>
</feature>
<keyword evidence="5 6" id="KW-0472">Membrane</keyword>
<dbReference type="OrthoDB" id="9760224at2"/>
<evidence type="ECO:0000313" key="9">
    <source>
        <dbReference type="Proteomes" id="UP000321922"/>
    </source>
</evidence>
<feature type="transmembrane region" description="Helical" evidence="6">
    <location>
        <begin position="144"/>
        <end position="166"/>
    </location>
</feature>
<dbReference type="EMBL" id="BJXJ01000003">
    <property type="protein sequence ID" value="GEM74420.1"/>
    <property type="molecule type" value="Genomic_DNA"/>
</dbReference>
<dbReference type="RefSeq" id="WP_050567513.1">
    <property type="nucleotide sequence ID" value="NZ_BAOJ01000429.1"/>
</dbReference>
<keyword evidence="8" id="KW-0808">Transferase</keyword>
<name>A0A511QAT7_9VIBR</name>
<gene>
    <name evidence="8" type="ORF">VSA01S_05320</name>
</gene>